<organism evidence="9 10">
    <name type="scientific">Ramazzottius varieornatus</name>
    <name type="common">Water bear</name>
    <name type="synonym">Tardigrade</name>
    <dbReference type="NCBI Taxonomy" id="947166"/>
    <lineage>
        <taxon>Eukaryota</taxon>
        <taxon>Metazoa</taxon>
        <taxon>Ecdysozoa</taxon>
        <taxon>Tardigrada</taxon>
        <taxon>Eutardigrada</taxon>
        <taxon>Parachela</taxon>
        <taxon>Hypsibioidea</taxon>
        <taxon>Ramazzottiidae</taxon>
        <taxon>Ramazzottius</taxon>
    </lineage>
</organism>
<proteinExistence type="inferred from homology"/>
<dbReference type="InterPro" id="IPR033468">
    <property type="entry name" value="Metaxin_GST"/>
</dbReference>
<dbReference type="InterPro" id="IPR019564">
    <property type="entry name" value="Sam37/metaxin_N"/>
</dbReference>
<dbReference type="GO" id="GO:0007005">
    <property type="term" value="P:mitochondrion organization"/>
    <property type="evidence" value="ECO:0007669"/>
    <property type="project" value="TreeGrafter"/>
</dbReference>
<accession>A0A1D1W1P3</accession>
<dbReference type="STRING" id="947166.A0A1D1W1P3"/>
<dbReference type="InterPro" id="IPR010987">
    <property type="entry name" value="Glutathione-S-Trfase_C-like"/>
</dbReference>
<evidence type="ECO:0000256" key="7">
    <source>
        <dbReference type="ARBA" id="ARBA00023136"/>
    </source>
</evidence>
<dbReference type="AlphaFoldDB" id="A0A1D1W1P3"/>
<feature type="domain" description="GST C-terminal" evidence="8">
    <location>
        <begin position="90"/>
        <end position="267"/>
    </location>
</feature>
<evidence type="ECO:0000256" key="5">
    <source>
        <dbReference type="ARBA" id="ARBA00022927"/>
    </source>
</evidence>
<reference evidence="9 10" key="1">
    <citation type="journal article" date="2016" name="Nat. Commun.">
        <title>Extremotolerant tardigrade genome and improved radiotolerance of human cultured cells by tardigrade-unique protein.</title>
        <authorList>
            <person name="Hashimoto T."/>
            <person name="Horikawa D.D."/>
            <person name="Saito Y."/>
            <person name="Kuwahara H."/>
            <person name="Kozuka-Hata H."/>
            <person name="Shin-I T."/>
            <person name="Minakuchi Y."/>
            <person name="Ohishi K."/>
            <person name="Motoyama A."/>
            <person name="Aizu T."/>
            <person name="Enomoto A."/>
            <person name="Kondo K."/>
            <person name="Tanaka S."/>
            <person name="Hara Y."/>
            <person name="Koshikawa S."/>
            <person name="Sagara H."/>
            <person name="Miura T."/>
            <person name="Yokobori S."/>
            <person name="Miyagawa K."/>
            <person name="Suzuki Y."/>
            <person name="Kubo T."/>
            <person name="Oyama M."/>
            <person name="Kohara Y."/>
            <person name="Fujiyama A."/>
            <person name="Arakawa K."/>
            <person name="Katayama T."/>
            <person name="Toyoda A."/>
            <person name="Kunieda T."/>
        </authorList>
    </citation>
    <scope>NUCLEOTIDE SEQUENCE [LARGE SCALE GENOMIC DNA]</scope>
    <source>
        <strain evidence="9 10">YOKOZUNA-1</strain>
    </source>
</reference>
<keyword evidence="10" id="KW-1185">Reference proteome</keyword>
<evidence type="ECO:0000313" key="10">
    <source>
        <dbReference type="Proteomes" id="UP000186922"/>
    </source>
</evidence>
<dbReference type="PANTHER" id="PTHR12289:SF41">
    <property type="entry name" value="FAILED AXON CONNECTIONS-RELATED"/>
    <property type="match status" value="1"/>
</dbReference>
<evidence type="ECO:0000256" key="6">
    <source>
        <dbReference type="ARBA" id="ARBA00023128"/>
    </source>
</evidence>
<evidence type="ECO:0000256" key="1">
    <source>
        <dbReference type="ARBA" id="ARBA00004294"/>
    </source>
</evidence>
<sequence length="341" mass="39875">MQNPRHELEVWRGDWQLLSIDPECLRAAAYVRLSGAPVSIVQNAEPWSIVSGAYPVLRGENKSQISGADAIVKRLRSDGFRCPHEANQMTTYEEADAYALEGYIKSSLSPLLDYLWWADEEFFQKVAQPWYTKELSLYGQFVWTNRQKKRMLNRFMMTPDAQISEAKVKLFRKQTVQKARRCLEDLSVKLSDKTFLFGLQPSALDACAFAYLAPLFYIPWKSKEIRKELFMDNLDKFKNLKLYVDRFRKRFMEGSAISSVRLVQRPVRWYHRALEQIQKQQDILLFATFAIAVNVYLLRRTVRRLRFSWPAFENHARQKVQDSYAEMAKNLGMKAEMQPGA</sequence>
<evidence type="ECO:0000313" key="9">
    <source>
        <dbReference type="EMBL" id="GAV07485.1"/>
    </source>
</evidence>
<dbReference type="OrthoDB" id="5835136at2759"/>
<dbReference type="PANTHER" id="PTHR12289">
    <property type="entry name" value="METAXIN RELATED"/>
    <property type="match status" value="1"/>
</dbReference>
<gene>
    <name evidence="9" type="primary">RvY_17312-1</name>
    <name evidence="9" type="synonym">RvY_17312.1</name>
    <name evidence="9" type="ORF">RvY_17312</name>
</gene>
<evidence type="ECO:0000256" key="2">
    <source>
        <dbReference type="ARBA" id="ARBA00009170"/>
    </source>
</evidence>
<keyword evidence="7" id="KW-0472">Membrane</keyword>
<keyword evidence="3" id="KW-0813">Transport</keyword>
<comment type="similarity">
    <text evidence="2">Belongs to the metaxin family.</text>
</comment>
<dbReference type="CDD" id="cd03078">
    <property type="entry name" value="GST_N_Metaxin1_like"/>
    <property type="match status" value="1"/>
</dbReference>
<protein>
    <recommendedName>
        <fullName evidence="8">GST C-terminal domain-containing protein</fullName>
    </recommendedName>
</protein>
<evidence type="ECO:0000259" key="8">
    <source>
        <dbReference type="PROSITE" id="PS50405"/>
    </source>
</evidence>
<dbReference type="GO" id="GO:0001401">
    <property type="term" value="C:SAM complex"/>
    <property type="evidence" value="ECO:0007669"/>
    <property type="project" value="InterPro"/>
</dbReference>
<dbReference type="InterPro" id="IPR050931">
    <property type="entry name" value="Mito_Protein_Transport_Metaxin"/>
</dbReference>
<dbReference type="InterPro" id="IPR036282">
    <property type="entry name" value="Glutathione-S-Trfase_C_sf"/>
</dbReference>
<dbReference type="EMBL" id="BDGG01000015">
    <property type="protein sequence ID" value="GAV07485.1"/>
    <property type="molecule type" value="Genomic_DNA"/>
</dbReference>
<comment type="subcellular location">
    <subcellularLocation>
        <location evidence="1">Mitochondrion outer membrane</location>
    </subcellularLocation>
</comment>
<dbReference type="PROSITE" id="PS50405">
    <property type="entry name" value="GST_CTER"/>
    <property type="match status" value="1"/>
</dbReference>
<dbReference type="SUPFAM" id="SSF47616">
    <property type="entry name" value="GST C-terminal domain-like"/>
    <property type="match status" value="1"/>
</dbReference>
<dbReference type="GO" id="GO:0015031">
    <property type="term" value="P:protein transport"/>
    <property type="evidence" value="ECO:0007669"/>
    <property type="project" value="UniProtKB-KW"/>
</dbReference>
<dbReference type="Pfam" id="PF17171">
    <property type="entry name" value="GST_C_6"/>
    <property type="match status" value="1"/>
</dbReference>
<comment type="caution">
    <text evidence="9">The sequence shown here is derived from an EMBL/GenBank/DDBJ whole genome shotgun (WGS) entry which is preliminary data.</text>
</comment>
<dbReference type="Pfam" id="PF10568">
    <property type="entry name" value="Tom37"/>
    <property type="match status" value="1"/>
</dbReference>
<name>A0A1D1W1P3_RAMVA</name>
<keyword evidence="4" id="KW-1000">Mitochondrion outer membrane</keyword>
<dbReference type="Proteomes" id="UP000186922">
    <property type="component" value="Unassembled WGS sequence"/>
</dbReference>
<evidence type="ECO:0000256" key="3">
    <source>
        <dbReference type="ARBA" id="ARBA00022448"/>
    </source>
</evidence>
<evidence type="ECO:0000256" key="4">
    <source>
        <dbReference type="ARBA" id="ARBA00022787"/>
    </source>
</evidence>
<keyword evidence="6" id="KW-0496">Mitochondrion</keyword>
<keyword evidence="5" id="KW-0653">Protein transport</keyword>